<keyword evidence="3" id="KW-1185">Reference proteome</keyword>
<feature type="region of interest" description="Disordered" evidence="1">
    <location>
        <begin position="220"/>
        <end position="242"/>
    </location>
</feature>
<protein>
    <submittedName>
        <fullName evidence="2">Uncharacterized protein</fullName>
    </submittedName>
</protein>
<reference evidence="2" key="2">
    <citation type="submission" date="2023-06" db="EMBL/GenBank/DDBJ databases">
        <authorList>
            <person name="Ma L."/>
            <person name="Liu K.-W."/>
            <person name="Li Z."/>
            <person name="Hsiao Y.-Y."/>
            <person name="Qi Y."/>
            <person name="Fu T."/>
            <person name="Tang G."/>
            <person name="Zhang D."/>
            <person name="Sun W.-H."/>
            <person name="Liu D.-K."/>
            <person name="Li Y."/>
            <person name="Chen G.-Z."/>
            <person name="Liu X.-D."/>
            <person name="Liao X.-Y."/>
            <person name="Jiang Y.-T."/>
            <person name="Yu X."/>
            <person name="Hao Y."/>
            <person name="Huang J."/>
            <person name="Zhao X.-W."/>
            <person name="Ke S."/>
            <person name="Chen Y.-Y."/>
            <person name="Wu W.-L."/>
            <person name="Hsu J.-L."/>
            <person name="Lin Y.-F."/>
            <person name="Huang M.-D."/>
            <person name="Li C.-Y."/>
            <person name="Huang L."/>
            <person name="Wang Z.-W."/>
            <person name="Zhao X."/>
            <person name="Zhong W.-Y."/>
            <person name="Peng D.-H."/>
            <person name="Ahmad S."/>
            <person name="Lan S."/>
            <person name="Zhang J.-S."/>
            <person name="Tsai W.-C."/>
            <person name="Van De Peer Y."/>
            <person name="Liu Z.-J."/>
        </authorList>
    </citation>
    <scope>NUCLEOTIDE SEQUENCE</scope>
    <source>
        <strain evidence="2">SCP</strain>
        <tissue evidence="2">Leaves</tissue>
    </source>
</reference>
<feature type="region of interest" description="Disordered" evidence="1">
    <location>
        <begin position="349"/>
        <end position="398"/>
    </location>
</feature>
<reference evidence="2" key="1">
    <citation type="journal article" date="2023" name="Nat. Commun.">
        <title>Diploid and tetraploid genomes of Acorus and the evolution of monocots.</title>
        <authorList>
            <person name="Ma L."/>
            <person name="Liu K.W."/>
            <person name="Li Z."/>
            <person name="Hsiao Y.Y."/>
            <person name="Qi Y."/>
            <person name="Fu T."/>
            <person name="Tang G.D."/>
            <person name="Zhang D."/>
            <person name="Sun W.H."/>
            <person name="Liu D.K."/>
            <person name="Li Y."/>
            <person name="Chen G.Z."/>
            <person name="Liu X.D."/>
            <person name="Liao X.Y."/>
            <person name="Jiang Y.T."/>
            <person name="Yu X."/>
            <person name="Hao Y."/>
            <person name="Huang J."/>
            <person name="Zhao X.W."/>
            <person name="Ke S."/>
            <person name="Chen Y.Y."/>
            <person name="Wu W.L."/>
            <person name="Hsu J.L."/>
            <person name="Lin Y.F."/>
            <person name="Huang M.D."/>
            <person name="Li C.Y."/>
            <person name="Huang L."/>
            <person name="Wang Z.W."/>
            <person name="Zhao X."/>
            <person name="Zhong W.Y."/>
            <person name="Peng D.H."/>
            <person name="Ahmad S."/>
            <person name="Lan S."/>
            <person name="Zhang J.S."/>
            <person name="Tsai W.C."/>
            <person name="Van de Peer Y."/>
            <person name="Liu Z.J."/>
        </authorList>
    </citation>
    <scope>NUCLEOTIDE SEQUENCE</scope>
    <source>
        <strain evidence="2">SCP</strain>
    </source>
</reference>
<proteinExistence type="predicted"/>
<gene>
    <name evidence="2" type="ORF">QJS04_geneDACA000160</name>
</gene>
<feature type="compositionally biased region" description="Basic residues" evidence="1">
    <location>
        <begin position="220"/>
        <end position="234"/>
    </location>
</feature>
<name>A0AAV9AR23_ACOGR</name>
<evidence type="ECO:0000256" key="1">
    <source>
        <dbReference type="SAM" id="MobiDB-lite"/>
    </source>
</evidence>
<organism evidence="2 3">
    <name type="scientific">Acorus gramineus</name>
    <name type="common">Dwarf sweet flag</name>
    <dbReference type="NCBI Taxonomy" id="55184"/>
    <lineage>
        <taxon>Eukaryota</taxon>
        <taxon>Viridiplantae</taxon>
        <taxon>Streptophyta</taxon>
        <taxon>Embryophyta</taxon>
        <taxon>Tracheophyta</taxon>
        <taxon>Spermatophyta</taxon>
        <taxon>Magnoliopsida</taxon>
        <taxon>Liliopsida</taxon>
        <taxon>Acoraceae</taxon>
        <taxon>Acorus</taxon>
    </lineage>
</organism>
<dbReference type="CDD" id="cd11660">
    <property type="entry name" value="SANT_TRF"/>
    <property type="match status" value="1"/>
</dbReference>
<feature type="compositionally biased region" description="Polar residues" evidence="1">
    <location>
        <begin position="359"/>
        <end position="372"/>
    </location>
</feature>
<dbReference type="EMBL" id="JAUJYN010000007">
    <property type="protein sequence ID" value="KAK1266607.1"/>
    <property type="molecule type" value="Genomic_DNA"/>
</dbReference>
<dbReference type="Proteomes" id="UP001179952">
    <property type="component" value="Unassembled WGS sequence"/>
</dbReference>
<accession>A0AAV9AR23</accession>
<comment type="caution">
    <text evidence="2">The sequence shown here is derived from an EMBL/GenBank/DDBJ whole genome shotgun (WGS) entry which is preliminary data.</text>
</comment>
<evidence type="ECO:0000313" key="2">
    <source>
        <dbReference type="EMBL" id="KAK1266607.1"/>
    </source>
</evidence>
<sequence>MDQTVSWDHVPQIATPSADFHRRMNASYQTSNSSSLSLGLSLPMKPDELVHPIKNFCMGFPELRYKLDNVMTYGEKQYHSTYHASSWSEGELDSLWIGVRRHGLGNWQTMLKDRKLCFPEWRVAGDLARQWEEEKIKLLDGSQVQPAASLANVSFRNQWVNHGSNISSSLGIQTSAPETRLSLGNIYFQRDRNILERYPFQLSKCDSPVLDCYKDKGYTRRKPRKVGPRHRKSSTGHTGPAYLDINQGKHLWGHLITEEEPIRSSENGGSIHTDHRPDGTSGSCHMPWWLKEAFAAPTMPSYKEHQFMSPSSEPDMPIVPPKEPPRSLRKSNVYSKFGGLWVSDALDANSRPDVEGRTSNHTGNIDMNQFSAGPNGPIVIESDASSEETISDDHCSRL</sequence>
<evidence type="ECO:0000313" key="3">
    <source>
        <dbReference type="Proteomes" id="UP001179952"/>
    </source>
</evidence>
<dbReference type="Gene3D" id="1.10.10.60">
    <property type="entry name" value="Homeodomain-like"/>
    <property type="match status" value="1"/>
</dbReference>
<dbReference type="AlphaFoldDB" id="A0AAV9AR23"/>